<evidence type="ECO:0000256" key="3">
    <source>
        <dbReference type="RuleBase" id="RU000454"/>
    </source>
</evidence>
<evidence type="ECO:0000256" key="2">
    <source>
        <dbReference type="PIRSR" id="PIRSR601461-2"/>
    </source>
</evidence>
<evidence type="ECO:0000256" key="5">
    <source>
        <dbReference type="SAM" id="SignalP"/>
    </source>
</evidence>
<organism evidence="8">
    <name type="scientific">Caenorhabditis brenneri</name>
    <name type="common">Nematode worm</name>
    <dbReference type="NCBI Taxonomy" id="135651"/>
    <lineage>
        <taxon>Eukaryota</taxon>
        <taxon>Metazoa</taxon>
        <taxon>Ecdysozoa</taxon>
        <taxon>Nematoda</taxon>
        <taxon>Chromadorea</taxon>
        <taxon>Rhabditida</taxon>
        <taxon>Rhabditina</taxon>
        <taxon>Rhabditomorpha</taxon>
        <taxon>Rhabditoidea</taxon>
        <taxon>Rhabditidae</taxon>
        <taxon>Peloderinae</taxon>
        <taxon>Caenorhabditis</taxon>
    </lineage>
</organism>
<dbReference type="PROSITE" id="PS00141">
    <property type="entry name" value="ASP_PROTEASE"/>
    <property type="match status" value="1"/>
</dbReference>
<feature type="domain" description="Peptidase A1" evidence="6">
    <location>
        <begin position="71"/>
        <end position="436"/>
    </location>
</feature>
<dbReference type="PANTHER" id="PTHR47966:SF16">
    <property type="entry name" value="ASPARTIC PROTEASE 6"/>
    <property type="match status" value="1"/>
</dbReference>
<dbReference type="GO" id="GO:0004190">
    <property type="term" value="F:aspartic-type endopeptidase activity"/>
    <property type="evidence" value="ECO:0007669"/>
    <property type="project" value="UniProtKB-KW"/>
</dbReference>
<accession>G0NHG0</accession>
<feature type="signal peptide" evidence="5">
    <location>
        <begin position="1"/>
        <end position="15"/>
    </location>
</feature>
<dbReference type="InterPro" id="IPR001461">
    <property type="entry name" value="Aspartic_peptidase_A1"/>
</dbReference>
<dbReference type="EMBL" id="GL379885">
    <property type="protein sequence ID" value="EGT60473.1"/>
    <property type="molecule type" value="Genomic_DNA"/>
</dbReference>
<keyword evidence="2" id="KW-1015">Disulfide bond</keyword>
<dbReference type="InterPro" id="IPR021109">
    <property type="entry name" value="Peptidase_aspartic_dom_sf"/>
</dbReference>
<evidence type="ECO:0000256" key="1">
    <source>
        <dbReference type="ARBA" id="ARBA00007447"/>
    </source>
</evidence>
<feature type="compositionally biased region" description="Low complexity" evidence="4">
    <location>
        <begin position="361"/>
        <end position="372"/>
    </location>
</feature>
<feature type="chain" id="PRO_5013402217" description="Peptidase A1 domain-containing protein" evidence="5">
    <location>
        <begin position="16"/>
        <end position="462"/>
    </location>
</feature>
<name>G0NHG0_CAEBE</name>
<dbReference type="InterPro" id="IPR034164">
    <property type="entry name" value="Pepsin-like_dom"/>
</dbReference>
<dbReference type="FunFam" id="2.40.70.10:FF:000062">
    <property type="entry name" value="ASpartyl Protease"/>
    <property type="match status" value="1"/>
</dbReference>
<dbReference type="Gene3D" id="2.40.70.10">
    <property type="entry name" value="Acid Proteases"/>
    <property type="match status" value="2"/>
</dbReference>
<proteinExistence type="inferred from homology"/>
<gene>
    <name evidence="7" type="ORF">CAEBREN_01048</name>
</gene>
<keyword evidence="3" id="KW-0645">Protease</keyword>
<keyword evidence="8" id="KW-1185">Reference proteome</keyword>
<dbReference type="STRING" id="135651.G0NHG0"/>
<dbReference type="PROSITE" id="PS51767">
    <property type="entry name" value="PEPTIDASE_A1"/>
    <property type="match status" value="1"/>
</dbReference>
<dbReference type="eggNOG" id="KOG1339">
    <property type="taxonomic scope" value="Eukaryota"/>
</dbReference>
<evidence type="ECO:0000256" key="4">
    <source>
        <dbReference type="SAM" id="MobiDB-lite"/>
    </source>
</evidence>
<reference evidence="8" key="1">
    <citation type="submission" date="2011-07" db="EMBL/GenBank/DDBJ databases">
        <authorList>
            <consortium name="Caenorhabditis brenneri Sequencing and Analysis Consortium"/>
            <person name="Wilson R.K."/>
        </authorList>
    </citation>
    <scope>NUCLEOTIDE SEQUENCE [LARGE SCALE GENOMIC DNA]</scope>
    <source>
        <strain evidence="8">PB2801</strain>
    </source>
</reference>
<dbReference type="MEROPS" id="A01.A71"/>
<evidence type="ECO:0000259" key="6">
    <source>
        <dbReference type="PROSITE" id="PS51767"/>
    </source>
</evidence>
<feature type="disulfide bond" evidence="2">
    <location>
        <begin position="102"/>
        <end position="106"/>
    </location>
</feature>
<evidence type="ECO:0000313" key="7">
    <source>
        <dbReference type="EMBL" id="EGT60473.1"/>
    </source>
</evidence>
<dbReference type="InterPro" id="IPR033121">
    <property type="entry name" value="PEPTIDASE_A1"/>
</dbReference>
<dbReference type="Proteomes" id="UP000008068">
    <property type="component" value="Unassembled WGS sequence"/>
</dbReference>
<dbReference type="GO" id="GO:0005764">
    <property type="term" value="C:lysosome"/>
    <property type="evidence" value="ECO:0007669"/>
    <property type="project" value="TreeGrafter"/>
</dbReference>
<comment type="similarity">
    <text evidence="1 3">Belongs to the peptidase A1 family.</text>
</comment>
<dbReference type="PANTHER" id="PTHR47966">
    <property type="entry name" value="BETA-SITE APP-CLEAVING ENZYME, ISOFORM A-RELATED"/>
    <property type="match status" value="1"/>
</dbReference>
<keyword evidence="3" id="KW-0064">Aspartyl protease</keyword>
<dbReference type="OrthoDB" id="5790032at2759"/>
<dbReference type="AlphaFoldDB" id="G0NHG0"/>
<dbReference type="GO" id="GO:0006508">
    <property type="term" value="P:proteolysis"/>
    <property type="evidence" value="ECO:0007669"/>
    <property type="project" value="UniProtKB-KW"/>
</dbReference>
<sequence>MKTLILMALIGLASAAVHQQKLSWRPSQRMELIRTGVYPAYLEYQRNLRVASPKVLASLPQNVNDFADFEYLGNITIGTPNQSFTVVLDTGSANLWVPGTGCKANCDKKQKFDSTKSTTFVKNGRAFQIQDGAGSASGVLGQDTVKLGATGEAQLAIPTTTFGIADKISSNFKTNPTDGVFGLAFTTLAVDGVTPPLINAIKQNLLDQPLFTVFLEHRGALNNVGGGVFTYGAVDTTNCGPVIGYQPLSSATYFQFKASRFSLGKYLNAKVVDVISDTGTSFLGGPSVVVDEIAKQAGATVSCGTRGWGKGPGLCLAQMVTFFGELPGWSRSREPSGETSLELLVLEHRGSASSKNQVPFSSTTSSTKSTLSIVMPPRDPLESPLEATTTRSSTTITSLTSAMEPVSWHFSPWISEDSARVGFLVTLLSGSTVIFMIWGIKEWDSRRVCNQFLLREMIFYVL</sequence>
<protein>
    <recommendedName>
        <fullName evidence="6">Peptidase A1 domain-containing protein</fullName>
    </recommendedName>
</protein>
<dbReference type="CDD" id="cd05471">
    <property type="entry name" value="pepsin_like"/>
    <property type="match status" value="1"/>
</dbReference>
<dbReference type="HOGENOM" id="CLU_592158_0_0_1"/>
<evidence type="ECO:0000313" key="8">
    <source>
        <dbReference type="Proteomes" id="UP000008068"/>
    </source>
</evidence>
<keyword evidence="3" id="KW-0378">Hydrolase</keyword>
<dbReference type="InParanoid" id="G0NHG0"/>
<dbReference type="InterPro" id="IPR001969">
    <property type="entry name" value="Aspartic_peptidase_AS"/>
</dbReference>
<feature type="region of interest" description="Disordered" evidence="4">
    <location>
        <begin position="355"/>
        <end position="393"/>
    </location>
</feature>
<keyword evidence="5" id="KW-0732">Signal</keyword>
<dbReference type="PRINTS" id="PR00792">
    <property type="entry name" value="PEPSIN"/>
</dbReference>
<dbReference type="Pfam" id="PF00026">
    <property type="entry name" value="Asp"/>
    <property type="match status" value="1"/>
</dbReference>
<dbReference type="SUPFAM" id="SSF50630">
    <property type="entry name" value="Acid proteases"/>
    <property type="match status" value="1"/>
</dbReference>